<reference evidence="1 2" key="1">
    <citation type="submission" date="2016-10" db="EMBL/GenBank/DDBJ databases">
        <authorList>
            <person name="Varghese N."/>
            <person name="Submissions S."/>
        </authorList>
    </citation>
    <scope>NUCLEOTIDE SEQUENCE [LARGE SCALE GENOMIC DNA]</scope>
    <source>
        <strain evidence="1 2">CGMCC 1.11215</strain>
    </source>
</reference>
<dbReference type="AlphaFoldDB" id="A0A5E9FXR0"/>
<evidence type="ECO:0000313" key="2">
    <source>
        <dbReference type="Proteomes" id="UP000199639"/>
    </source>
</evidence>
<accession>A0A5E9FXR0</accession>
<dbReference type="EMBL" id="FNIB01000003">
    <property type="protein sequence ID" value="SDN08620.1"/>
    <property type="molecule type" value="Genomic_DNA"/>
</dbReference>
<evidence type="ECO:0000313" key="1">
    <source>
        <dbReference type="EMBL" id="SDN08620.1"/>
    </source>
</evidence>
<organism evidence="1 2">
    <name type="scientific">Cryobacterium flavum</name>
    <dbReference type="NCBI Taxonomy" id="1424659"/>
    <lineage>
        <taxon>Bacteria</taxon>
        <taxon>Bacillati</taxon>
        <taxon>Actinomycetota</taxon>
        <taxon>Actinomycetes</taxon>
        <taxon>Micrococcales</taxon>
        <taxon>Microbacteriaceae</taxon>
        <taxon>Cryobacterium</taxon>
    </lineage>
</organism>
<gene>
    <name evidence="1" type="ORF">SAMN05216368_103395</name>
</gene>
<name>A0A5E9FXR0_9MICO</name>
<protein>
    <submittedName>
        <fullName evidence="1">Uncharacterized protein</fullName>
    </submittedName>
</protein>
<proteinExistence type="predicted"/>
<dbReference type="Proteomes" id="UP000199639">
    <property type="component" value="Unassembled WGS sequence"/>
</dbReference>
<sequence>MRLTKDVRVQLLEQNEGFSTRTSYTAKNSSEDRTYTITGGELHVHATGNTSWADSRYTNDFIADDEQTHRYLFDNLQQLNRDDVI</sequence>